<evidence type="ECO:0000313" key="1">
    <source>
        <dbReference type="EMBL" id="MDK2122608.1"/>
    </source>
</evidence>
<dbReference type="EMBL" id="JARRAF010000001">
    <property type="protein sequence ID" value="MDK2122608.1"/>
    <property type="molecule type" value="Genomic_DNA"/>
</dbReference>
<reference evidence="1" key="1">
    <citation type="submission" date="2023-03" db="EMBL/GenBank/DDBJ databases">
        <title>Chitinimonas shenzhenensis gen. nov., sp. nov., a novel member of family Burkholderiaceae isolated from activated sludge collected in Shen Zhen, China.</title>
        <authorList>
            <person name="Wang X."/>
        </authorList>
    </citation>
    <scope>NUCLEOTIDE SEQUENCE</scope>
    <source>
        <strain evidence="1">DQS-5</strain>
    </source>
</reference>
<evidence type="ECO:0008006" key="3">
    <source>
        <dbReference type="Google" id="ProtNLM"/>
    </source>
</evidence>
<gene>
    <name evidence="1" type="ORF">PZA18_00935</name>
</gene>
<protein>
    <recommendedName>
        <fullName evidence="3">Photosynthesis system II assembly factor Ycf48/Hcf136-like domain-containing protein</fullName>
    </recommendedName>
</protein>
<dbReference type="RefSeq" id="WP_284098891.1">
    <property type="nucleotide sequence ID" value="NZ_JARRAF010000001.1"/>
</dbReference>
<keyword evidence="2" id="KW-1185">Reference proteome</keyword>
<dbReference type="Proteomes" id="UP001172778">
    <property type="component" value="Unassembled WGS sequence"/>
</dbReference>
<organism evidence="1 2">
    <name type="scientific">Parachitinimonas caeni</name>
    <dbReference type="NCBI Taxonomy" id="3031301"/>
    <lineage>
        <taxon>Bacteria</taxon>
        <taxon>Pseudomonadati</taxon>
        <taxon>Pseudomonadota</taxon>
        <taxon>Betaproteobacteria</taxon>
        <taxon>Neisseriales</taxon>
        <taxon>Chitinibacteraceae</taxon>
        <taxon>Parachitinimonas</taxon>
    </lineage>
</organism>
<dbReference type="InterPro" id="IPR036278">
    <property type="entry name" value="Sialidase_sf"/>
</dbReference>
<comment type="caution">
    <text evidence="1">The sequence shown here is derived from an EMBL/GenBank/DDBJ whole genome shotgun (WGS) entry which is preliminary data.</text>
</comment>
<name>A0ABT7DRA8_9NEIS</name>
<accession>A0ABT7DRA8</accession>
<proteinExistence type="predicted"/>
<dbReference type="SUPFAM" id="SSF50939">
    <property type="entry name" value="Sialidases"/>
    <property type="match status" value="1"/>
</dbReference>
<sequence length="298" mass="31012">MVVPAASPFSVKASGASAGVFCGGAGNNKLVMLSGNQVISSVDGQTFNTRTLPVSASWSGRVSYGNGVFVAVASGSATAISSADGEVWTQQALPLSQTWYSCAFGAGIHLAAAGSVNYATTVDGVNWVQRAFPSAGSFTAVLYAFGQFWAFMAGNSACYTSVDGKTGWVSKSLPLAGNWEPHSMVMSSGKLLLLSNNNNTLLVTSDGVSWQTVALPVLPVSQSWRAVFGYAGGYAVVASNGNTCYTSQDLVNWSYRPLPFNGSCFIASVNSLWVIASSTSPQIAISNPNAFDIVYPIK</sequence>
<evidence type="ECO:0000313" key="2">
    <source>
        <dbReference type="Proteomes" id="UP001172778"/>
    </source>
</evidence>